<dbReference type="InterPro" id="IPR024079">
    <property type="entry name" value="MetalloPept_cat_dom_sf"/>
</dbReference>
<dbReference type="EMBL" id="CP021455">
    <property type="protein sequence ID" value="ARU06661.1"/>
    <property type="molecule type" value="Genomic_DNA"/>
</dbReference>
<dbReference type="PANTHER" id="PTHR30164:SF2">
    <property type="entry name" value="PROTEIN MTFA"/>
    <property type="match status" value="1"/>
</dbReference>
<dbReference type="Gene3D" id="1.10.472.150">
    <property type="entry name" value="Glucose-regulated metallo-peptidase M90, N-terminal domain"/>
    <property type="match status" value="1"/>
</dbReference>
<dbReference type="Proteomes" id="UP000196138">
    <property type="component" value="Chromosome"/>
</dbReference>
<dbReference type="GO" id="GO:0005829">
    <property type="term" value="C:cytosol"/>
    <property type="evidence" value="ECO:0007669"/>
    <property type="project" value="TreeGrafter"/>
</dbReference>
<dbReference type="OrthoDB" id="9786424at2"/>
<dbReference type="GO" id="GO:0004177">
    <property type="term" value="F:aminopeptidase activity"/>
    <property type="evidence" value="ECO:0007669"/>
    <property type="project" value="TreeGrafter"/>
</dbReference>
<dbReference type="SUPFAM" id="SSF55486">
    <property type="entry name" value="Metalloproteases ('zincins'), catalytic domain"/>
    <property type="match status" value="2"/>
</dbReference>
<dbReference type="GO" id="GO:0008237">
    <property type="term" value="F:metallopeptidase activity"/>
    <property type="evidence" value="ECO:0007669"/>
    <property type="project" value="InterPro"/>
</dbReference>
<evidence type="ECO:0000313" key="1">
    <source>
        <dbReference type="EMBL" id="ARU06661.1"/>
    </source>
</evidence>
<evidence type="ECO:0008006" key="3">
    <source>
        <dbReference type="Google" id="ProtNLM"/>
    </source>
</evidence>
<evidence type="ECO:0000313" key="2">
    <source>
        <dbReference type="Proteomes" id="UP000196138"/>
    </source>
</evidence>
<gene>
    <name evidence="1" type="ORF">CCO03_04930</name>
</gene>
<dbReference type="AlphaFoldDB" id="A0A1Y0ETG1"/>
<dbReference type="KEGG" id="cser:CCO03_04930"/>
<name>A0A1Y0ETG1_9BURK</name>
<dbReference type="InterPro" id="IPR042252">
    <property type="entry name" value="MtfA_N"/>
</dbReference>
<dbReference type="PANTHER" id="PTHR30164">
    <property type="entry name" value="MTFA PEPTIDASE"/>
    <property type="match status" value="1"/>
</dbReference>
<proteinExistence type="predicted"/>
<dbReference type="InterPro" id="IPR010384">
    <property type="entry name" value="MtfA_fam"/>
</dbReference>
<protein>
    <recommendedName>
        <fullName evidence="3">Zinc-dependent peptidase</fullName>
    </recommendedName>
</protein>
<dbReference type="Pfam" id="PF06167">
    <property type="entry name" value="Peptidase_M90"/>
    <property type="match status" value="2"/>
</dbReference>
<accession>A0A1Y0ETG1</accession>
<organism evidence="1 2">
    <name type="scientific">Comamonas serinivorans</name>
    <dbReference type="NCBI Taxonomy" id="1082851"/>
    <lineage>
        <taxon>Bacteria</taxon>
        <taxon>Pseudomonadati</taxon>
        <taxon>Pseudomonadota</taxon>
        <taxon>Betaproteobacteria</taxon>
        <taxon>Burkholderiales</taxon>
        <taxon>Comamonadaceae</taxon>
        <taxon>Comamonas</taxon>
    </lineage>
</organism>
<sequence>MAEARGLSAERWRRVVAPMRFITALPDEEQARLRRLSAAFLAAKEFHGLAGLHVTDDMAIAVAAQACLPLLHLGPAHAPEQALRWYASFVGILIAPHEVPVQRRWEDDSGVVHEGWDVVSGEVSDDGPVLLSWLDVQLGMGVAMPGAVDVVSAGNPLAARDDAGLPAMASSEAWSEAGRRPDTPYNVVIHEFCHKIDMASGEADGCPPLPAGFMGHARVAEARAHWLAQLTAAFEQHAEQVAAAERFGQPAPWLDAYGAESLAEFFPVACEAYFTERERFAREWPALLSLFDALFRPVQG</sequence>
<dbReference type="CDD" id="cd20169">
    <property type="entry name" value="Peptidase_M90_mtfA"/>
    <property type="match status" value="1"/>
</dbReference>
<dbReference type="Gene3D" id="3.40.390.10">
    <property type="entry name" value="Collagenase (Catalytic Domain)"/>
    <property type="match status" value="1"/>
</dbReference>
<reference evidence="1 2" key="1">
    <citation type="submission" date="2017-05" db="EMBL/GenBank/DDBJ databases">
        <authorList>
            <person name="Song R."/>
            <person name="Chenine A.L."/>
            <person name="Ruprecht R.M."/>
        </authorList>
    </citation>
    <scope>NUCLEOTIDE SEQUENCE [LARGE SCALE GENOMIC DNA]</scope>
    <source>
        <strain evidence="1 2">DSM 26136</strain>
    </source>
</reference>
<keyword evidence="2" id="KW-1185">Reference proteome</keyword>